<keyword evidence="1" id="KW-0732">Signal</keyword>
<reference evidence="2 3" key="1">
    <citation type="journal article" date="2020" name="Biotechnol. Biofuels">
        <title>New insights from the biogas microbiome by comprehensive genome-resolved metagenomics of nearly 1600 species originating from multiple anaerobic digesters.</title>
        <authorList>
            <person name="Campanaro S."/>
            <person name="Treu L."/>
            <person name="Rodriguez-R L.M."/>
            <person name="Kovalovszki A."/>
            <person name="Ziels R.M."/>
            <person name="Maus I."/>
            <person name="Zhu X."/>
            <person name="Kougias P.G."/>
            <person name="Basile A."/>
            <person name="Luo G."/>
            <person name="Schluter A."/>
            <person name="Konstantinidis K.T."/>
            <person name="Angelidaki I."/>
        </authorList>
    </citation>
    <scope>NUCLEOTIDE SEQUENCE [LARGE SCALE GENOMIC DNA]</scope>
    <source>
        <strain evidence="2">AS23ysBPME_34</strain>
    </source>
</reference>
<dbReference type="AlphaFoldDB" id="A0A7X8H091"/>
<evidence type="ECO:0000256" key="1">
    <source>
        <dbReference type="SAM" id="SignalP"/>
    </source>
</evidence>
<proteinExistence type="predicted"/>
<feature type="signal peptide" evidence="1">
    <location>
        <begin position="1"/>
        <end position="26"/>
    </location>
</feature>
<gene>
    <name evidence="2" type="ORF">GX355_05260</name>
</gene>
<comment type="caution">
    <text evidence="2">The sequence shown here is derived from an EMBL/GenBank/DDBJ whole genome shotgun (WGS) entry which is preliminary data.</text>
</comment>
<organism evidence="2 3">
    <name type="scientific">Globicatella sulfidifaciens</name>
    <dbReference type="NCBI Taxonomy" id="136093"/>
    <lineage>
        <taxon>Bacteria</taxon>
        <taxon>Bacillati</taxon>
        <taxon>Bacillota</taxon>
        <taxon>Bacilli</taxon>
        <taxon>Lactobacillales</taxon>
        <taxon>Aerococcaceae</taxon>
        <taxon>Globicatella</taxon>
    </lineage>
</organism>
<dbReference type="Proteomes" id="UP000541058">
    <property type="component" value="Unassembled WGS sequence"/>
</dbReference>
<dbReference type="EMBL" id="JAAYSM010000163">
    <property type="protein sequence ID" value="NLJ18251.1"/>
    <property type="molecule type" value="Genomic_DNA"/>
</dbReference>
<feature type="chain" id="PRO_5030794379" evidence="1">
    <location>
        <begin position="27"/>
        <end position="114"/>
    </location>
</feature>
<feature type="non-terminal residue" evidence="2">
    <location>
        <position position="114"/>
    </location>
</feature>
<sequence length="114" mass="11966">MKLTNYIKAAMLIVLTMFLGVNTAFAQTTGNSLTLKNTGATSHIFEIYQVFKGDVSEDGKTLSNIEWGKGVTPKEGEKAEEVAAGLTSTNAQVFADGLASTNAQAFADGLTLGT</sequence>
<name>A0A7X8H091_9LACT</name>
<accession>A0A7X8H091</accession>
<evidence type="ECO:0000313" key="2">
    <source>
        <dbReference type="EMBL" id="NLJ18251.1"/>
    </source>
</evidence>
<protein>
    <submittedName>
        <fullName evidence="2">Uncharacterized protein</fullName>
    </submittedName>
</protein>
<evidence type="ECO:0000313" key="3">
    <source>
        <dbReference type="Proteomes" id="UP000541058"/>
    </source>
</evidence>